<proteinExistence type="predicted"/>
<dbReference type="InterPro" id="IPR016181">
    <property type="entry name" value="Acyl_CoA_acyltransferase"/>
</dbReference>
<evidence type="ECO:0000313" key="3">
    <source>
        <dbReference type="Proteomes" id="UP000077266"/>
    </source>
</evidence>
<dbReference type="GO" id="GO:0016747">
    <property type="term" value="F:acyltransferase activity, transferring groups other than amino-acyl groups"/>
    <property type="evidence" value="ECO:0007669"/>
    <property type="project" value="InterPro"/>
</dbReference>
<dbReference type="Pfam" id="PF13508">
    <property type="entry name" value="Acetyltransf_7"/>
    <property type="match status" value="1"/>
</dbReference>
<dbReference type="CDD" id="cd04301">
    <property type="entry name" value="NAT_SF"/>
    <property type="match status" value="1"/>
</dbReference>
<evidence type="ECO:0000259" key="1">
    <source>
        <dbReference type="PROSITE" id="PS51186"/>
    </source>
</evidence>
<dbReference type="PROSITE" id="PS51186">
    <property type="entry name" value="GNAT"/>
    <property type="match status" value="1"/>
</dbReference>
<dbReference type="OrthoDB" id="2744543at2759"/>
<dbReference type="STRING" id="1314781.A0A165FVR0"/>
<keyword evidence="3" id="KW-1185">Reference proteome</keyword>
<protein>
    <recommendedName>
        <fullName evidence="1">N-acetyltransferase domain-containing protein</fullName>
    </recommendedName>
</protein>
<dbReference type="EMBL" id="KV426068">
    <property type="protein sequence ID" value="KZV89603.1"/>
    <property type="molecule type" value="Genomic_DNA"/>
</dbReference>
<gene>
    <name evidence="2" type="ORF">EXIGLDRAFT_751069</name>
</gene>
<reference evidence="2 3" key="1">
    <citation type="journal article" date="2016" name="Mol. Biol. Evol.">
        <title>Comparative Genomics of Early-Diverging Mushroom-Forming Fungi Provides Insights into the Origins of Lignocellulose Decay Capabilities.</title>
        <authorList>
            <person name="Nagy L.G."/>
            <person name="Riley R."/>
            <person name="Tritt A."/>
            <person name="Adam C."/>
            <person name="Daum C."/>
            <person name="Floudas D."/>
            <person name="Sun H."/>
            <person name="Yadav J.S."/>
            <person name="Pangilinan J."/>
            <person name="Larsson K.H."/>
            <person name="Matsuura K."/>
            <person name="Barry K."/>
            <person name="Labutti K."/>
            <person name="Kuo R."/>
            <person name="Ohm R.A."/>
            <person name="Bhattacharya S.S."/>
            <person name="Shirouzu T."/>
            <person name="Yoshinaga Y."/>
            <person name="Martin F.M."/>
            <person name="Grigoriev I.V."/>
            <person name="Hibbett D.S."/>
        </authorList>
    </citation>
    <scope>NUCLEOTIDE SEQUENCE [LARGE SCALE GENOMIC DNA]</scope>
    <source>
        <strain evidence="2 3">HHB12029</strain>
    </source>
</reference>
<dbReference type="InterPro" id="IPR052523">
    <property type="entry name" value="Trichothecene_AcTrans"/>
</dbReference>
<dbReference type="SUPFAM" id="SSF55729">
    <property type="entry name" value="Acyl-CoA N-acyltransferases (Nat)"/>
    <property type="match status" value="1"/>
</dbReference>
<accession>A0A165FVR0</accession>
<dbReference type="Proteomes" id="UP000077266">
    <property type="component" value="Unassembled WGS sequence"/>
</dbReference>
<dbReference type="PANTHER" id="PTHR42791:SF16">
    <property type="entry name" value="N-ACETYLTRANSFERASE DOMAIN-CONTAINING PROTEIN"/>
    <property type="match status" value="1"/>
</dbReference>
<sequence>MPAPVAFTIRRVTNPSEKEIQDMTDALDESFEFKYFDHSLPSDRDRSYNMLKTHITAALADEGGEVYVAEDNVTKQVLGVATWHGPGSEFLSTEAQRQAGWYEMYGKLEKPYQEWWDYFLPLYGQYVEEALGEGTKHGGYHLQCLGVIPSHWRRGIGRALIEVGEEKAKAAKVSVVLETLTVVAVPFYARIGFEVKKPKLYHHASTPNLENVSLYAFVKKFN</sequence>
<dbReference type="InParanoid" id="A0A165FVR0"/>
<dbReference type="Gene3D" id="3.40.630.30">
    <property type="match status" value="1"/>
</dbReference>
<dbReference type="AlphaFoldDB" id="A0A165FVR0"/>
<dbReference type="PANTHER" id="PTHR42791">
    <property type="entry name" value="GNAT FAMILY ACETYLTRANSFERASE"/>
    <property type="match status" value="1"/>
</dbReference>
<feature type="domain" description="N-acetyltransferase" evidence="1">
    <location>
        <begin position="88"/>
        <end position="222"/>
    </location>
</feature>
<organism evidence="2 3">
    <name type="scientific">Exidia glandulosa HHB12029</name>
    <dbReference type="NCBI Taxonomy" id="1314781"/>
    <lineage>
        <taxon>Eukaryota</taxon>
        <taxon>Fungi</taxon>
        <taxon>Dikarya</taxon>
        <taxon>Basidiomycota</taxon>
        <taxon>Agaricomycotina</taxon>
        <taxon>Agaricomycetes</taxon>
        <taxon>Auriculariales</taxon>
        <taxon>Exidiaceae</taxon>
        <taxon>Exidia</taxon>
    </lineage>
</organism>
<name>A0A165FVR0_EXIGL</name>
<dbReference type="InterPro" id="IPR000182">
    <property type="entry name" value="GNAT_dom"/>
</dbReference>
<evidence type="ECO:0000313" key="2">
    <source>
        <dbReference type="EMBL" id="KZV89603.1"/>
    </source>
</evidence>